<sequence>MSGKHPLLHEDLDYFNIYVSLNKSNMEAFMNLMSAIGSAPNPMSADFVDILLVEISQMILRHLDGSSLLNVAKASRKWQNVCRDDPQLRQTAQNHLRGERRAKLKRAIMP</sequence>
<dbReference type="AlphaFoldDB" id="A0AA39FVH0"/>
<evidence type="ECO:0000313" key="3">
    <source>
        <dbReference type="Proteomes" id="UP001168990"/>
    </source>
</evidence>
<proteinExistence type="predicted"/>
<dbReference type="Pfam" id="PF12937">
    <property type="entry name" value="F-box-like"/>
    <property type="match status" value="1"/>
</dbReference>
<reference evidence="2" key="2">
    <citation type="submission" date="2023-03" db="EMBL/GenBank/DDBJ databases">
        <authorList>
            <person name="Inwood S.N."/>
            <person name="Skelly J.G."/>
            <person name="Guhlin J."/>
            <person name="Harrop T.W.R."/>
            <person name="Goldson S.G."/>
            <person name="Dearden P.K."/>
        </authorList>
    </citation>
    <scope>NUCLEOTIDE SEQUENCE</scope>
    <source>
        <strain evidence="2">Irish</strain>
        <tissue evidence="2">Whole body</tissue>
    </source>
</reference>
<evidence type="ECO:0000313" key="2">
    <source>
        <dbReference type="EMBL" id="KAK0176612.1"/>
    </source>
</evidence>
<organism evidence="2 3">
    <name type="scientific">Microctonus aethiopoides</name>
    <dbReference type="NCBI Taxonomy" id="144406"/>
    <lineage>
        <taxon>Eukaryota</taxon>
        <taxon>Metazoa</taxon>
        <taxon>Ecdysozoa</taxon>
        <taxon>Arthropoda</taxon>
        <taxon>Hexapoda</taxon>
        <taxon>Insecta</taxon>
        <taxon>Pterygota</taxon>
        <taxon>Neoptera</taxon>
        <taxon>Endopterygota</taxon>
        <taxon>Hymenoptera</taxon>
        <taxon>Apocrita</taxon>
        <taxon>Ichneumonoidea</taxon>
        <taxon>Braconidae</taxon>
        <taxon>Euphorinae</taxon>
        <taxon>Microctonus</taxon>
    </lineage>
</organism>
<dbReference type="InterPro" id="IPR036047">
    <property type="entry name" value="F-box-like_dom_sf"/>
</dbReference>
<reference evidence="2" key="1">
    <citation type="journal article" date="2023" name="bioRxiv">
        <title>Scaffold-level genome assemblies of two parasitoid biocontrol wasps reveal the parthenogenesis mechanism and an associated novel virus.</title>
        <authorList>
            <person name="Inwood S."/>
            <person name="Skelly J."/>
            <person name="Guhlin J."/>
            <person name="Harrop T."/>
            <person name="Goldson S."/>
            <person name="Dearden P."/>
        </authorList>
    </citation>
    <scope>NUCLEOTIDE SEQUENCE</scope>
    <source>
        <strain evidence="2">Irish</strain>
        <tissue evidence="2">Whole body</tissue>
    </source>
</reference>
<feature type="domain" description="F-box" evidence="1">
    <location>
        <begin position="54"/>
        <end position="88"/>
    </location>
</feature>
<gene>
    <name evidence="2" type="ORF">PV328_000730</name>
</gene>
<name>A0AA39FVH0_9HYME</name>
<keyword evidence="3" id="KW-1185">Reference proteome</keyword>
<protein>
    <recommendedName>
        <fullName evidence="1">F-box domain-containing protein</fullName>
    </recommendedName>
</protein>
<accession>A0AA39FVH0</accession>
<dbReference type="Proteomes" id="UP001168990">
    <property type="component" value="Unassembled WGS sequence"/>
</dbReference>
<dbReference type="InterPro" id="IPR001810">
    <property type="entry name" value="F-box_dom"/>
</dbReference>
<comment type="caution">
    <text evidence="2">The sequence shown here is derived from an EMBL/GenBank/DDBJ whole genome shotgun (WGS) entry which is preliminary data.</text>
</comment>
<dbReference type="Gene3D" id="1.20.1280.50">
    <property type="match status" value="1"/>
</dbReference>
<dbReference type="SUPFAM" id="SSF81383">
    <property type="entry name" value="F-box domain"/>
    <property type="match status" value="1"/>
</dbReference>
<evidence type="ECO:0000259" key="1">
    <source>
        <dbReference type="Pfam" id="PF12937"/>
    </source>
</evidence>
<dbReference type="EMBL" id="JAQQBS010000001">
    <property type="protein sequence ID" value="KAK0176612.1"/>
    <property type="molecule type" value="Genomic_DNA"/>
</dbReference>